<dbReference type="EMBL" id="JACHGJ010000001">
    <property type="protein sequence ID" value="MBB6478825.1"/>
    <property type="molecule type" value="Genomic_DNA"/>
</dbReference>
<dbReference type="PROSITE" id="PS01331">
    <property type="entry name" value="THYMIDYLATE_KINASE"/>
    <property type="match status" value="1"/>
</dbReference>
<evidence type="ECO:0000256" key="7">
    <source>
        <dbReference type="ARBA" id="ARBA00048743"/>
    </source>
</evidence>
<evidence type="ECO:0000256" key="4">
    <source>
        <dbReference type="ARBA" id="ARBA00022741"/>
    </source>
</evidence>
<dbReference type="GO" id="GO:0005524">
    <property type="term" value="F:ATP binding"/>
    <property type="evidence" value="ECO:0007669"/>
    <property type="project" value="UniProtKB-UniRule"/>
</dbReference>
<name>A0A841R4N6_9SPIO</name>
<accession>A0A841R4N6</accession>
<keyword evidence="4 8" id="KW-0547">Nucleotide-binding</keyword>
<comment type="caution">
    <text evidence="10">The sequence shown here is derived from an EMBL/GenBank/DDBJ whole genome shotgun (WGS) entry which is preliminary data.</text>
</comment>
<dbReference type="Proteomes" id="UP000587760">
    <property type="component" value="Unassembled WGS sequence"/>
</dbReference>
<evidence type="ECO:0000259" key="9">
    <source>
        <dbReference type="Pfam" id="PF02223"/>
    </source>
</evidence>
<dbReference type="NCBIfam" id="TIGR00041">
    <property type="entry name" value="DTMP_kinase"/>
    <property type="match status" value="1"/>
</dbReference>
<reference evidence="10 11" key="1">
    <citation type="submission" date="2020-08" db="EMBL/GenBank/DDBJ databases">
        <title>Genomic Encyclopedia of Type Strains, Phase IV (KMG-IV): sequencing the most valuable type-strain genomes for metagenomic binning, comparative biology and taxonomic classification.</title>
        <authorList>
            <person name="Goeker M."/>
        </authorList>
    </citation>
    <scope>NUCLEOTIDE SEQUENCE [LARGE SCALE GENOMIC DNA]</scope>
    <source>
        <strain evidence="10 11">DSM 2461</strain>
    </source>
</reference>
<feature type="domain" description="Thymidylate kinase-like" evidence="9">
    <location>
        <begin position="12"/>
        <end position="199"/>
    </location>
</feature>
<evidence type="ECO:0000256" key="2">
    <source>
        <dbReference type="ARBA" id="ARBA00022679"/>
    </source>
</evidence>
<dbReference type="InterPro" id="IPR027417">
    <property type="entry name" value="P-loop_NTPase"/>
</dbReference>
<dbReference type="InterPro" id="IPR018095">
    <property type="entry name" value="Thymidylate_kin_CS"/>
</dbReference>
<evidence type="ECO:0000256" key="1">
    <source>
        <dbReference type="ARBA" id="ARBA00009776"/>
    </source>
</evidence>
<dbReference type="GO" id="GO:0006235">
    <property type="term" value="P:dTTP biosynthetic process"/>
    <property type="evidence" value="ECO:0007669"/>
    <property type="project" value="UniProtKB-UniRule"/>
</dbReference>
<comment type="caution">
    <text evidence="8">Lacks conserved residue(s) required for the propagation of feature annotation.</text>
</comment>
<keyword evidence="11" id="KW-1185">Reference proteome</keyword>
<evidence type="ECO:0000256" key="8">
    <source>
        <dbReference type="HAMAP-Rule" id="MF_00165"/>
    </source>
</evidence>
<comment type="function">
    <text evidence="8">Phosphorylation of dTMP to form dTDP in both de novo and salvage pathways of dTTP synthesis.</text>
</comment>
<organism evidence="10 11">
    <name type="scientific">Spirochaeta isovalerica</name>
    <dbReference type="NCBI Taxonomy" id="150"/>
    <lineage>
        <taxon>Bacteria</taxon>
        <taxon>Pseudomonadati</taxon>
        <taxon>Spirochaetota</taxon>
        <taxon>Spirochaetia</taxon>
        <taxon>Spirochaetales</taxon>
        <taxon>Spirochaetaceae</taxon>
        <taxon>Spirochaeta</taxon>
    </lineage>
</organism>
<dbReference type="GO" id="GO:0006233">
    <property type="term" value="P:dTDP biosynthetic process"/>
    <property type="evidence" value="ECO:0007669"/>
    <property type="project" value="InterPro"/>
</dbReference>
<comment type="catalytic activity">
    <reaction evidence="7 8">
        <text>dTMP + ATP = dTDP + ADP</text>
        <dbReference type="Rhea" id="RHEA:13517"/>
        <dbReference type="ChEBI" id="CHEBI:30616"/>
        <dbReference type="ChEBI" id="CHEBI:58369"/>
        <dbReference type="ChEBI" id="CHEBI:63528"/>
        <dbReference type="ChEBI" id="CHEBI:456216"/>
        <dbReference type="EC" id="2.7.4.9"/>
    </reaction>
</comment>
<dbReference type="PANTHER" id="PTHR10344">
    <property type="entry name" value="THYMIDYLATE KINASE"/>
    <property type="match status" value="1"/>
</dbReference>
<proteinExistence type="inferred from homology"/>
<keyword evidence="6 8" id="KW-0067">ATP-binding</keyword>
<dbReference type="GO" id="GO:0004798">
    <property type="term" value="F:dTMP kinase activity"/>
    <property type="evidence" value="ECO:0007669"/>
    <property type="project" value="UniProtKB-UniRule"/>
</dbReference>
<protein>
    <recommendedName>
        <fullName evidence="8">Thymidylate kinase</fullName>
        <ecNumber evidence="8">2.7.4.9</ecNumber>
    </recommendedName>
    <alternativeName>
        <fullName evidence="8">dTMP kinase</fullName>
    </alternativeName>
</protein>
<dbReference type="HAMAP" id="MF_00165">
    <property type="entry name" value="Thymidylate_kinase"/>
    <property type="match status" value="1"/>
</dbReference>
<dbReference type="Pfam" id="PF02223">
    <property type="entry name" value="Thymidylate_kin"/>
    <property type="match status" value="1"/>
</dbReference>
<keyword evidence="5 8" id="KW-0418">Kinase</keyword>
<dbReference type="InterPro" id="IPR018094">
    <property type="entry name" value="Thymidylate_kinase"/>
</dbReference>
<keyword evidence="3 8" id="KW-0545">Nucleotide biosynthesis</keyword>
<dbReference type="RefSeq" id="WP_184743125.1">
    <property type="nucleotide sequence ID" value="NZ_JACHGJ010000001.1"/>
</dbReference>
<dbReference type="CDD" id="cd01672">
    <property type="entry name" value="TMPK"/>
    <property type="match status" value="1"/>
</dbReference>
<dbReference type="SUPFAM" id="SSF52540">
    <property type="entry name" value="P-loop containing nucleoside triphosphate hydrolases"/>
    <property type="match status" value="1"/>
</dbReference>
<evidence type="ECO:0000313" key="11">
    <source>
        <dbReference type="Proteomes" id="UP000587760"/>
    </source>
</evidence>
<dbReference type="InterPro" id="IPR039430">
    <property type="entry name" value="Thymidylate_kin-like_dom"/>
</dbReference>
<evidence type="ECO:0000313" key="10">
    <source>
        <dbReference type="EMBL" id="MBB6478825.1"/>
    </source>
</evidence>
<evidence type="ECO:0000256" key="3">
    <source>
        <dbReference type="ARBA" id="ARBA00022727"/>
    </source>
</evidence>
<comment type="similarity">
    <text evidence="1 8">Belongs to the thymidylate kinase family.</text>
</comment>
<gene>
    <name evidence="8" type="primary">tmk</name>
    <name evidence="10" type="ORF">HNR50_000458</name>
</gene>
<dbReference type="PANTHER" id="PTHR10344:SF4">
    <property type="entry name" value="UMP-CMP KINASE 2, MITOCHONDRIAL"/>
    <property type="match status" value="1"/>
</dbReference>
<dbReference type="Gene3D" id="3.40.50.300">
    <property type="entry name" value="P-loop containing nucleotide triphosphate hydrolases"/>
    <property type="match status" value="1"/>
</dbReference>
<evidence type="ECO:0000256" key="5">
    <source>
        <dbReference type="ARBA" id="ARBA00022777"/>
    </source>
</evidence>
<evidence type="ECO:0000256" key="6">
    <source>
        <dbReference type="ARBA" id="ARBA00022840"/>
    </source>
</evidence>
<dbReference type="GO" id="GO:0005737">
    <property type="term" value="C:cytoplasm"/>
    <property type="evidence" value="ECO:0007669"/>
    <property type="project" value="TreeGrafter"/>
</dbReference>
<keyword evidence="2 8" id="KW-0808">Transferase</keyword>
<dbReference type="GO" id="GO:0006227">
    <property type="term" value="P:dUDP biosynthetic process"/>
    <property type="evidence" value="ECO:0007669"/>
    <property type="project" value="TreeGrafter"/>
</dbReference>
<dbReference type="EC" id="2.7.4.9" evidence="8"/>
<dbReference type="AlphaFoldDB" id="A0A841R4N6"/>
<sequence>MEQEILKGFIVIEGLDGSGTTTQLDNITSFLSNRNISHVRTFEPTDKETGLLIRQVLAGKIPLKQETIAYLFAADRNEHIHGEKDGIIELLKSNRYVISDRYHFSSIAYQSINSDPALVRELNNRFPLPEYLIFIDVSVEECQKRMKQRNGTKDIYDSIEYQRKVLENYNRAIDYFSDSSMKVVRINGMQSAELVFQDILEAVFSD</sequence>